<protein>
    <submittedName>
        <fullName evidence="1">Uncharacterized protein</fullName>
    </submittedName>
</protein>
<comment type="caution">
    <text evidence="1">The sequence shown here is derived from an EMBL/GenBank/DDBJ whole genome shotgun (WGS) entry which is preliminary data.</text>
</comment>
<accession>A0A9P4QX19</accession>
<dbReference type="Proteomes" id="UP000799444">
    <property type="component" value="Unassembled WGS sequence"/>
</dbReference>
<proteinExistence type="predicted"/>
<evidence type="ECO:0000313" key="2">
    <source>
        <dbReference type="Proteomes" id="UP000799444"/>
    </source>
</evidence>
<sequence>MALPSLIGIPVELRFIIYDFILGTDHPPSLLRLASVCWKLRRESLPVWLNHHQFDFGIDLPYFETWINVGLPDHLREITKLALRPSVLPWMNYASEVTRIDSHKTGAPPVTIKSLYHEIIDPYLTAVTAGSSCSSPSDRFFSDIARILHIFDPSNNVPHRDSPYLTLFACLRRLPNLSHLMVDMAALPSLSADREMACFTVAASLSKTLTHLDAFTNTYLDLVFLRCLTNLRHFGWAGYARHGSKGTYDILRSLPALESHAIVNPSRCYLYLRRGLKDPCFKAQVLERLQPLKAIWFLDPSLSPRDFEVLTPELIKAVSHHKHSLRHFSIEHARFMPNDRCNAAVALLQSLLTDYPNIRNVHVNLAMLPGTWPGEDKWIAEAKSRGWHVRFRHSEDSVLH</sequence>
<keyword evidence="2" id="KW-1185">Reference proteome</keyword>
<gene>
    <name evidence="1" type="ORF">EJ04DRAFT_563451</name>
</gene>
<organism evidence="1 2">
    <name type="scientific">Polyplosphaeria fusca</name>
    <dbReference type="NCBI Taxonomy" id="682080"/>
    <lineage>
        <taxon>Eukaryota</taxon>
        <taxon>Fungi</taxon>
        <taxon>Dikarya</taxon>
        <taxon>Ascomycota</taxon>
        <taxon>Pezizomycotina</taxon>
        <taxon>Dothideomycetes</taxon>
        <taxon>Pleosporomycetidae</taxon>
        <taxon>Pleosporales</taxon>
        <taxon>Tetraplosphaeriaceae</taxon>
        <taxon>Polyplosphaeria</taxon>
    </lineage>
</organism>
<dbReference type="OrthoDB" id="4413570at2759"/>
<dbReference type="AlphaFoldDB" id="A0A9P4QX19"/>
<evidence type="ECO:0000313" key="1">
    <source>
        <dbReference type="EMBL" id="KAF2735272.1"/>
    </source>
</evidence>
<reference evidence="1" key="1">
    <citation type="journal article" date="2020" name="Stud. Mycol.">
        <title>101 Dothideomycetes genomes: a test case for predicting lifestyles and emergence of pathogens.</title>
        <authorList>
            <person name="Haridas S."/>
            <person name="Albert R."/>
            <person name="Binder M."/>
            <person name="Bloem J."/>
            <person name="Labutti K."/>
            <person name="Salamov A."/>
            <person name="Andreopoulos B."/>
            <person name="Baker S."/>
            <person name="Barry K."/>
            <person name="Bills G."/>
            <person name="Bluhm B."/>
            <person name="Cannon C."/>
            <person name="Castanera R."/>
            <person name="Culley D."/>
            <person name="Daum C."/>
            <person name="Ezra D."/>
            <person name="Gonzalez J."/>
            <person name="Henrissat B."/>
            <person name="Kuo A."/>
            <person name="Liang C."/>
            <person name="Lipzen A."/>
            <person name="Lutzoni F."/>
            <person name="Magnuson J."/>
            <person name="Mondo S."/>
            <person name="Nolan M."/>
            <person name="Ohm R."/>
            <person name="Pangilinan J."/>
            <person name="Park H.-J."/>
            <person name="Ramirez L."/>
            <person name="Alfaro M."/>
            <person name="Sun H."/>
            <person name="Tritt A."/>
            <person name="Yoshinaga Y."/>
            <person name="Zwiers L.-H."/>
            <person name="Turgeon B."/>
            <person name="Goodwin S."/>
            <person name="Spatafora J."/>
            <person name="Crous P."/>
            <person name="Grigoriev I."/>
        </authorList>
    </citation>
    <scope>NUCLEOTIDE SEQUENCE</scope>
    <source>
        <strain evidence="1">CBS 125425</strain>
    </source>
</reference>
<name>A0A9P4QX19_9PLEO</name>
<dbReference type="EMBL" id="ML996137">
    <property type="protein sequence ID" value="KAF2735272.1"/>
    <property type="molecule type" value="Genomic_DNA"/>
</dbReference>